<evidence type="ECO:0000256" key="18">
    <source>
        <dbReference type="ARBA" id="ARBA00074437"/>
    </source>
</evidence>
<dbReference type="FunFam" id="2.40.30.110:FF:000006">
    <property type="entry name" value="Sarcosine dehydrogenase, mitochondrial"/>
    <property type="match status" value="1"/>
</dbReference>
<evidence type="ECO:0000256" key="5">
    <source>
        <dbReference type="ARBA" id="ARBA00012806"/>
    </source>
</evidence>
<dbReference type="Gene3D" id="3.30.70.1400">
    <property type="entry name" value="Aminomethyltransferase beta-barrel domains"/>
    <property type="match status" value="1"/>
</dbReference>
<evidence type="ECO:0000259" key="19">
    <source>
        <dbReference type="Pfam" id="PF01266"/>
    </source>
</evidence>
<dbReference type="EC" id="1.5.8.3" evidence="17"/>
<dbReference type="SUPFAM" id="SSF101790">
    <property type="entry name" value="Aminomethyltransferase beta-barrel domain"/>
    <property type="match status" value="1"/>
</dbReference>
<dbReference type="InterPro" id="IPR006076">
    <property type="entry name" value="FAD-dep_OxRdtase"/>
</dbReference>
<evidence type="ECO:0000256" key="8">
    <source>
        <dbReference type="ARBA" id="ARBA00022827"/>
    </source>
</evidence>
<dbReference type="FunFam" id="3.30.70.1400:FF:000004">
    <property type="entry name" value="Sarcosine dehydrogenase, mitochondrial"/>
    <property type="match status" value="1"/>
</dbReference>
<evidence type="ECO:0000256" key="15">
    <source>
        <dbReference type="ARBA" id="ARBA00059128"/>
    </source>
</evidence>
<dbReference type="Pfam" id="PF16350">
    <property type="entry name" value="FAO_M"/>
    <property type="match status" value="1"/>
</dbReference>
<dbReference type="InterPro" id="IPR006222">
    <property type="entry name" value="GCVT_N"/>
</dbReference>
<feature type="domain" description="Aminomethyltransferase C-terminal" evidence="21">
    <location>
        <begin position="818"/>
        <end position="902"/>
    </location>
</feature>
<dbReference type="SUPFAM" id="SSF51905">
    <property type="entry name" value="FAD/NAD(P)-binding domain"/>
    <property type="match status" value="1"/>
</dbReference>
<evidence type="ECO:0000256" key="3">
    <source>
        <dbReference type="ARBA" id="ARBA00005465"/>
    </source>
</evidence>
<evidence type="ECO:0000259" key="22">
    <source>
        <dbReference type="Pfam" id="PF16350"/>
    </source>
</evidence>
<dbReference type="InterPro" id="IPR036188">
    <property type="entry name" value="FAD/NAD-bd_sf"/>
</dbReference>
<dbReference type="AlphaFoldDB" id="A0AA97KCK5"/>
<evidence type="ECO:0000256" key="6">
    <source>
        <dbReference type="ARBA" id="ARBA00022553"/>
    </source>
</evidence>
<dbReference type="Proteomes" id="UP001190640">
    <property type="component" value="Chromosome 14"/>
</dbReference>
<dbReference type="FunFam" id="3.30.1360.120:FF:000023">
    <property type="entry name" value="Sarcosine dehydrogenase"/>
    <property type="match status" value="1"/>
</dbReference>
<keyword evidence="11" id="KW-0560">Oxidoreductase</keyword>
<dbReference type="SUPFAM" id="SSF103025">
    <property type="entry name" value="Folate-binding domain"/>
    <property type="match status" value="1"/>
</dbReference>
<evidence type="ECO:0000256" key="12">
    <source>
        <dbReference type="ARBA" id="ARBA00023128"/>
    </source>
</evidence>
<dbReference type="RefSeq" id="XP_054853392.1">
    <property type="nucleotide sequence ID" value="XM_054997417.1"/>
</dbReference>
<name>A0AA97KCK5_EUBMA</name>
<dbReference type="InterPro" id="IPR027266">
    <property type="entry name" value="TrmE/GcvT-like"/>
</dbReference>
<dbReference type="InterPro" id="IPR032503">
    <property type="entry name" value="FAO_M"/>
</dbReference>
<dbReference type="SUPFAM" id="SSF54373">
    <property type="entry name" value="FAD-linked reductases, C-terminal domain"/>
    <property type="match status" value="1"/>
</dbReference>
<dbReference type="Pfam" id="PF01266">
    <property type="entry name" value="DAO"/>
    <property type="match status" value="1"/>
</dbReference>
<evidence type="ECO:0000256" key="1">
    <source>
        <dbReference type="ARBA" id="ARBA00001974"/>
    </source>
</evidence>
<dbReference type="FunFam" id="3.50.50.60:FF:000769">
    <property type="entry name" value="Sarcosine dehydrogenase"/>
    <property type="match status" value="1"/>
</dbReference>
<keyword evidence="13" id="KW-0325">Glycoprotein</keyword>
<evidence type="ECO:0000313" key="24">
    <source>
        <dbReference type="RefSeq" id="XP_054853392.1"/>
    </source>
</evidence>
<proteinExistence type="inferred from homology"/>
<evidence type="ECO:0000256" key="16">
    <source>
        <dbReference type="ARBA" id="ARBA00060644"/>
    </source>
</evidence>
<dbReference type="GO" id="GO:0001716">
    <property type="term" value="F:L-amino-acid oxidase activity"/>
    <property type="evidence" value="ECO:0007669"/>
    <property type="project" value="UniProtKB-EC"/>
</dbReference>
<organism evidence="23 24">
    <name type="scientific">Eublepharis macularius</name>
    <name type="common">Leopard gecko</name>
    <name type="synonym">Cyrtodactylus macularius</name>
    <dbReference type="NCBI Taxonomy" id="481883"/>
    <lineage>
        <taxon>Eukaryota</taxon>
        <taxon>Metazoa</taxon>
        <taxon>Chordata</taxon>
        <taxon>Craniata</taxon>
        <taxon>Vertebrata</taxon>
        <taxon>Euteleostomi</taxon>
        <taxon>Lepidosauria</taxon>
        <taxon>Squamata</taxon>
        <taxon>Bifurcata</taxon>
        <taxon>Gekkota</taxon>
        <taxon>Eublepharidae</taxon>
        <taxon>Eublepharinae</taxon>
        <taxon>Eublepharis</taxon>
    </lineage>
</organism>
<evidence type="ECO:0000256" key="14">
    <source>
        <dbReference type="ARBA" id="ARBA00052249"/>
    </source>
</evidence>
<evidence type="ECO:0000256" key="11">
    <source>
        <dbReference type="ARBA" id="ARBA00023002"/>
    </source>
</evidence>
<feature type="domain" description="FAD dependent oxidoreductase" evidence="19">
    <location>
        <begin position="63"/>
        <end position="422"/>
    </location>
</feature>
<keyword evidence="8" id="KW-0274">FAD</keyword>
<protein>
    <recommendedName>
        <fullName evidence="18">Sarcosine dehydrogenase, mitochondrial</fullName>
        <ecNumber evidence="5">1.4.3.2</ecNumber>
        <ecNumber evidence="17">1.5.8.3</ecNumber>
    </recommendedName>
</protein>
<dbReference type="InterPro" id="IPR029043">
    <property type="entry name" value="GcvT/YgfZ_C"/>
</dbReference>
<dbReference type="EC" id="1.4.3.2" evidence="5"/>
<feature type="domain" description="FAD dependent oxidoreductase central" evidence="22">
    <location>
        <begin position="425"/>
        <end position="479"/>
    </location>
</feature>
<dbReference type="GO" id="GO:0008480">
    <property type="term" value="F:sarcosine dehydrogenase activity"/>
    <property type="evidence" value="ECO:0007669"/>
    <property type="project" value="UniProtKB-EC"/>
</dbReference>
<dbReference type="GeneID" id="129342011"/>
<dbReference type="Gene3D" id="3.30.9.10">
    <property type="entry name" value="D-Amino Acid Oxidase, subunit A, domain 2"/>
    <property type="match status" value="1"/>
</dbReference>
<keyword evidence="10" id="KW-0007">Acetylation</keyword>
<dbReference type="InterPro" id="IPR013977">
    <property type="entry name" value="GcvT_C"/>
</dbReference>
<dbReference type="Pfam" id="PF08669">
    <property type="entry name" value="GCV_T_C"/>
    <property type="match status" value="1"/>
</dbReference>
<dbReference type="Gene3D" id="3.30.1360.120">
    <property type="entry name" value="Probable tRNA modification gtpase trme, domain 1"/>
    <property type="match status" value="1"/>
</dbReference>
<gene>
    <name evidence="24" type="primary">SARDH</name>
</gene>
<evidence type="ECO:0000256" key="13">
    <source>
        <dbReference type="ARBA" id="ARBA00023180"/>
    </source>
</evidence>
<dbReference type="GO" id="GO:0005759">
    <property type="term" value="C:mitochondrial matrix"/>
    <property type="evidence" value="ECO:0007669"/>
    <property type="project" value="UniProtKB-SubCell"/>
</dbReference>
<keyword evidence="9" id="KW-0809">Transit peptide</keyword>
<evidence type="ECO:0000313" key="23">
    <source>
        <dbReference type="Proteomes" id="UP001190640"/>
    </source>
</evidence>
<keyword evidence="6" id="KW-0597">Phosphoprotein</keyword>
<comment type="subcellular location">
    <subcellularLocation>
        <location evidence="2">Mitochondrion matrix</location>
    </subcellularLocation>
</comment>
<dbReference type="KEGG" id="emc:129342011"/>
<comment type="catalytic activity">
    <reaction evidence="14">
        <text>(6S)-5,6,7,8-tetrahydrofolyl-(gamma-L-Glu)(n) + sarcosine + oxidized [electron-transfer flavoprotein] + H(+) = (6R)-5,10-methylenetetrahydrofolyl-(gamma-L-Glu)(n) + reduced [electron-transfer flavoprotein] + glycine</text>
        <dbReference type="Rhea" id="RHEA:19793"/>
        <dbReference type="Rhea" id="RHEA-COMP:10685"/>
        <dbReference type="Rhea" id="RHEA-COMP:10686"/>
        <dbReference type="Rhea" id="RHEA-COMP:13257"/>
        <dbReference type="Rhea" id="RHEA-COMP:14738"/>
        <dbReference type="ChEBI" id="CHEBI:15378"/>
        <dbReference type="ChEBI" id="CHEBI:57305"/>
        <dbReference type="ChEBI" id="CHEBI:57433"/>
        <dbReference type="ChEBI" id="CHEBI:57692"/>
        <dbReference type="ChEBI" id="CHEBI:58307"/>
        <dbReference type="ChEBI" id="CHEBI:136572"/>
        <dbReference type="ChEBI" id="CHEBI:141005"/>
        <dbReference type="EC" id="1.5.8.3"/>
    </reaction>
    <physiologicalReaction direction="left-to-right" evidence="14">
        <dbReference type="Rhea" id="RHEA:19794"/>
    </physiologicalReaction>
</comment>
<evidence type="ECO:0000259" key="20">
    <source>
        <dbReference type="Pfam" id="PF01571"/>
    </source>
</evidence>
<evidence type="ECO:0000256" key="4">
    <source>
        <dbReference type="ARBA" id="ARBA00008609"/>
    </source>
</evidence>
<evidence type="ECO:0000256" key="2">
    <source>
        <dbReference type="ARBA" id="ARBA00004305"/>
    </source>
</evidence>
<dbReference type="Pfam" id="PF01571">
    <property type="entry name" value="GCV_T"/>
    <property type="match status" value="1"/>
</dbReference>
<dbReference type="CTD" id="1757"/>
<dbReference type="Gene3D" id="3.50.50.60">
    <property type="entry name" value="FAD/NAD(P)-binding domain"/>
    <property type="match status" value="1"/>
</dbReference>
<comment type="function">
    <text evidence="15">Catalyzes the last step of the oxidative degradation of choline to glycine. Converts sarcosine into glycine.</text>
</comment>
<evidence type="ECO:0000256" key="10">
    <source>
        <dbReference type="ARBA" id="ARBA00022990"/>
    </source>
</evidence>
<reference evidence="24" key="1">
    <citation type="submission" date="2025-08" db="UniProtKB">
        <authorList>
            <consortium name="RefSeq"/>
        </authorList>
    </citation>
    <scope>IDENTIFICATION</scope>
    <source>
        <tissue evidence="24">Blood</tissue>
    </source>
</reference>
<dbReference type="Gene3D" id="2.40.30.110">
    <property type="entry name" value="Aminomethyltransferase beta-barrel domains"/>
    <property type="match status" value="1"/>
</dbReference>
<comment type="cofactor">
    <cofactor evidence="1">
        <name>FAD</name>
        <dbReference type="ChEBI" id="CHEBI:57692"/>
    </cofactor>
</comment>
<keyword evidence="7" id="KW-0285">Flavoprotein</keyword>
<evidence type="ECO:0000259" key="21">
    <source>
        <dbReference type="Pfam" id="PF08669"/>
    </source>
</evidence>
<sequence>MASLRRMFQIASALQPPSSGRRIQFFNTIPSQTSEKNVPYQKTLKEGDSQGKSPTQPLPASVDVVVVGGGSIGCQTIYHLAKMGVTNVVLLERDRLTSGTTWHTAGLLWQLRPSDVEVELLAHTRNVVSRDLEQETGLHTGWIQNGGLFIASNKQRLDEYKRLMSLGKVYGVESYILSPGETKDLYPLMNVDDLYGTLYVPKDGTMDPAGTCTTLARAATARGALIIENCPVTGIKVRTDDLGVQRVAAVETSHGTVQTPCVVNCAGVWARALGKMAGVNVPLVAMHHAYVVTERIEGIQNMPNVRDHDASVYLRLQGDALSVGGYESNPIFWKEVSENFAFGLFDLDWDVFTPHIEGAVNRVPVLEKTGIKSTVCGPESFTADHKPLMGEAPEVQGFFLGCGFNSAGMMLGGGCGKELAHWIVHGRPEKDMYGYDIRRFHHSLTGNNRWIQERSHESYAKNYSVVFPYDEPLAGRNLRKDPLHEELLQQGCVFQERHGWERPGWFNPEGEAQVLDYDYYGAYGHKPHDDYAYNQLLSDEYTFDFPRHHKIIRNECLTCRNALAVFNMSYFGKFYLVGPEATKAANWLFTADVRKPAGATVYTCMLNERGGVESDLTVSPIEPSSLDSALAPAFEGDGYYLAIGGAVAQQNWSHITRTLQDQKFRCRLIDQSEELGMISIQGPSSRAVLQEVLDSDLSNEAFPFSTHKLVKAAGCMVRAMRLSFVGEMGWELHVPKKHCVSVYRSVMKAGAKYGITNGGYRAIDSLSIEKGYRHWHADLRPDDTPLEAGLAFTCKLKTDIPFLGREAIETQKTAGIFRRLVCFTVDEKVPMFGLEVIWRNGEVVGHIRRADFGYAVNKTIAYGYIRNPEGGPVTSEFVKKGEYTLERMGVPYPAKAHIKSPFDPDNKRVRGIY</sequence>
<dbReference type="InterPro" id="IPR028896">
    <property type="entry name" value="GcvT/YgfZ/DmdA"/>
</dbReference>
<evidence type="ECO:0000256" key="7">
    <source>
        <dbReference type="ARBA" id="ARBA00022630"/>
    </source>
</evidence>
<keyword evidence="23" id="KW-1185">Reference proteome</keyword>
<accession>A0AA97KCK5</accession>
<comment type="similarity">
    <text evidence="3">Belongs to the flavin monoamine oxidase family. FIG1 subfamily.</text>
</comment>
<comment type="similarity">
    <text evidence="4">Belongs to the GcvT family.</text>
</comment>
<evidence type="ECO:0000256" key="17">
    <source>
        <dbReference type="ARBA" id="ARBA00066703"/>
    </source>
</evidence>
<evidence type="ECO:0000256" key="9">
    <source>
        <dbReference type="ARBA" id="ARBA00022946"/>
    </source>
</evidence>
<comment type="pathway">
    <text evidence="16">Amine and polyamine degradation; sarcosine degradation; formaldehyde and glycine from sarcosine: step 1/1.</text>
</comment>
<dbReference type="PANTHER" id="PTHR43757:SF11">
    <property type="entry name" value="SARCOSINE DEHYDROGENASE"/>
    <property type="match status" value="1"/>
</dbReference>
<keyword evidence="12" id="KW-0496">Mitochondrion</keyword>
<dbReference type="PANTHER" id="PTHR43757">
    <property type="entry name" value="AMINOMETHYLTRANSFERASE"/>
    <property type="match status" value="1"/>
</dbReference>
<feature type="domain" description="GCVT N-terminal" evidence="20">
    <location>
        <begin position="483"/>
        <end position="797"/>
    </location>
</feature>